<organism evidence="1 2">
    <name type="scientific">Maritimibacter fusiformis</name>
    <dbReference type="NCBI Taxonomy" id="2603819"/>
    <lineage>
        <taxon>Bacteria</taxon>
        <taxon>Pseudomonadati</taxon>
        <taxon>Pseudomonadota</taxon>
        <taxon>Alphaproteobacteria</taxon>
        <taxon>Rhodobacterales</taxon>
        <taxon>Roseobacteraceae</taxon>
        <taxon>Maritimibacter</taxon>
    </lineage>
</organism>
<name>A0A5D0RN37_9RHOB</name>
<protein>
    <submittedName>
        <fullName evidence="1">Uncharacterized protein</fullName>
    </submittedName>
</protein>
<comment type="caution">
    <text evidence="1">The sequence shown here is derived from an EMBL/GenBank/DDBJ whole genome shotgun (WGS) entry which is preliminary data.</text>
</comment>
<dbReference type="Proteomes" id="UP000322080">
    <property type="component" value="Unassembled WGS sequence"/>
</dbReference>
<accession>A0A5D0RN37</accession>
<dbReference type="AlphaFoldDB" id="A0A5D0RN37"/>
<dbReference type="RefSeq" id="WP_148376626.1">
    <property type="nucleotide sequence ID" value="NZ_VSIY01000004.1"/>
</dbReference>
<dbReference type="EMBL" id="VSIY01000004">
    <property type="protein sequence ID" value="TYB81994.1"/>
    <property type="molecule type" value="Genomic_DNA"/>
</dbReference>
<proteinExistence type="predicted"/>
<gene>
    <name evidence="1" type="ORF">FVF75_04460</name>
</gene>
<sequence>MTALLTACAPREKPRSDNATLAPRSLSVMSKGFVVAGPRGFCVDTRSSTSTEDSAFALFGSCSAISGNPADDKPRAPAILSASVVPADGPLDEDALDRLAAFLSSDEGRAALSRGEGDTDVVVLDVERAPGLVLIHARDGMAAGDLQSDYWRAVVAVSGHIVSATVSGFAATPFDSDAGTALARDFANAMRRANGERAGGGGGGGLGTLLDRLL</sequence>
<keyword evidence="2" id="KW-1185">Reference proteome</keyword>
<reference evidence="1 2" key="1">
    <citation type="submission" date="2019-08" db="EMBL/GenBank/DDBJ databases">
        <title>Identification of a novel species of the genus Boseongicola.</title>
        <authorList>
            <person name="Zhang X.-Q."/>
        </authorList>
    </citation>
    <scope>NUCLEOTIDE SEQUENCE [LARGE SCALE GENOMIC DNA]</scope>
    <source>
        <strain evidence="1 2">HY14</strain>
    </source>
</reference>
<evidence type="ECO:0000313" key="1">
    <source>
        <dbReference type="EMBL" id="TYB81994.1"/>
    </source>
</evidence>
<evidence type="ECO:0000313" key="2">
    <source>
        <dbReference type="Proteomes" id="UP000322080"/>
    </source>
</evidence>